<accession>A0A3S1D4R5</accession>
<organism evidence="1 2">
    <name type="scientific">Chitinophaga solisilvae</name>
    <dbReference type="NCBI Taxonomy" id="1233460"/>
    <lineage>
        <taxon>Bacteria</taxon>
        <taxon>Pseudomonadati</taxon>
        <taxon>Bacteroidota</taxon>
        <taxon>Chitinophagia</taxon>
        <taxon>Chitinophagales</taxon>
        <taxon>Chitinophagaceae</taxon>
        <taxon>Chitinophaga</taxon>
    </lineage>
</organism>
<comment type="caution">
    <text evidence="1">The sequence shown here is derived from an EMBL/GenBank/DDBJ whole genome shotgun (WGS) entry which is preliminary data.</text>
</comment>
<dbReference type="Gene3D" id="2.60.120.10">
    <property type="entry name" value="Jelly Rolls"/>
    <property type="match status" value="1"/>
</dbReference>
<sequence length="191" mass="22215">MKQQEGEIARLLAAAFQDEALYNAYYQVAEERVFRRGEVLLEQGKVCRHCYNIISGLVRVFYLKDGKDITTAFCFADDTVFSIESATRQTPCPETYEVLEDSVIEVIAFEDLNRLRQEFPVLEKVWTLSMEAYAIWLEERVYSMQFCSARERYQQLLQKYPEIILQARLTHIASYLGITLETLSRIRAQAG</sequence>
<dbReference type="OrthoDB" id="680421at2"/>
<evidence type="ECO:0000313" key="1">
    <source>
        <dbReference type="EMBL" id="NSL85749.1"/>
    </source>
</evidence>
<proteinExistence type="predicted"/>
<dbReference type="CDD" id="cd00038">
    <property type="entry name" value="CAP_ED"/>
    <property type="match status" value="1"/>
</dbReference>
<dbReference type="SUPFAM" id="SSF51206">
    <property type="entry name" value="cAMP-binding domain-like"/>
    <property type="match status" value="1"/>
</dbReference>
<dbReference type="SMART" id="SM00100">
    <property type="entry name" value="cNMP"/>
    <property type="match status" value="1"/>
</dbReference>
<dbReference type="Pfam" id="PF00027">
    <property type="entry name" value="cNMP_binding"/>
    <property type="match status" value="1"/>
</dbReference>
<dbReference type="InterPro" id="IPR014710">
    <property type="entry name" value="RmlC-like_jellyroll"/>
</dbReference>
<keyword evidence="2" id="KW-1185">Reference proteome</keyword>
<name>A0A3S1D4R5_9BACT</name>
<reference evidence="1" key="1">
    <citation type="submission" date="2020-05" db="EMBL/GenBank/DDBJ databases">
        <title>Chitinophaga laudate sp. nov., isolated from a tropical peat swamp.</title>
        <authorList>
            <person name="Goh C.B.S."/>
            <person name="Lee M.S."/>
            <person name="Parimannan S."/>
            <person name="Pasbakhsh P."/>
            <person name="Yule C.M."/>
            <person name="Rajandas H."/>
            <person name="Loke S."/>
            <person name="Croft L."/>
            <person name="Tan J.B.L."/>
        </authorList>
    </citation>
    <scope>NUCLEOTIDE SEQUENCE</scope>
    <source>
        <strain evidence="1">Mgbs1</strain>
    </source>
</reference>
<evidence type="ECO:0000313" key="2">
    <source>
        <dbReference type="Proteomes" id="UP000281028"/>
    </source>
</evidence>
<dbReference type="Proteomes" id="UP000281028">
    <property type="component" value="Unassembled WGS sequence"/>
</dbReference>
<gene>
    <name evidence="1" type="ORF">ECE50_002830</name>
</gene>
<protein>
    <submittedName>
        <fullName evidence="1">Crp/Fnr family transcriptional regulator</fullName>
    </submittedName>
</protein>
<dbReference type="AlphaFoldDB" id="A0A3S1D4R5"/>
<dbReference type="InterPro" id="IPR000595">
    <property type="entry name" value="cNMP-bd_dom"/>
</dbReference>
<dbReference type="RefSeq" id="WP_127035520.1">
    <property type="nucleotide sequence ID" value="NZ_JAABOK010000008.1"/>
</dbReference>
<dbReference type="InterPro" id="IPR018490">
    <property type="entry name" value="cNMP-bd_dom_sf"/>
</dbReference>
<dbReference type="EMBL" id="RIAR02000001">
    <property type="protein sequence ID" value="NSL85749.1"/>
    <property type="molecule type" value="Genomic_DNA"/>
</dbReference>